<evidence type="ECO:0000259" key="1">
    <source>
        <dbReference type="PROSITE" id="PS50075"/>
    </source>
</evidence>
<reference evidence="2 3" key="1">
    <citation type="submission" date="2024-01" db="EMBL/GenBank/DDBJ databases">
        <title>Uliginosibacterium soil sp. nov.</title>
        <authorList>
            <person name="Lv Y."/>
        </authorList>
    </citation>
    <scope>NUCLEOTIDE SEQUENCE [LARGE SCALE GENOMIC DNA]</scope>
    <source>
        <strain evidence="2 3">H3</strain>
    </source>
</reference>
<gene>
    <name evidence="2" type="ORF">VVD49_00535</name>
</gene>
<sequence>MSTTQDSIAFEREVAQLIVEALNLEIAAESVEPEAPLFGDGLGLDSIDVLEISLVVSKKYGVQLRADNQDNTHIFTSLRTLAAHIAQHRSK</sequence>
<name>A0ABU6JX93_9RHOO</name>
<dbReference type="RefSeq" id="WP_327597165.1">
    <property type="nucleotide sequence ID" value="NZ_JAYXHS010000001.1"/>
</dbReference>
<dbReference type="Proteomes" id="UP001331561">
    <property type="component" value="Unassembled WGS sequence"/>
</dbReference>
<dbReference type="InterPro" id="IPR036736">
    <property type="entry name" value="ACP-like_sf"/>
</dbReference>
<dbReference type="Gene3D" id="1.10.1200.10">
    <property type="entry name" value="ACP-like"/>
    <property type="match status" value="1"/>
</dbReference>
<evidence type="ECO:0000313" key="3">
    <source>
        <dbReference type="Proteomes" id="UP001331561"/>
    </source>
</evidence>
<accession>A0ABU6JX93</accession>
<dbReference type="Pfam" id="PF00550">
    <property type="entry name" value="PP-binding"/>
    <property type="match status" value="1"/>
</dbReference>
<dbReference type="PROSITE" id="PS50075">
    <property type="entry name" value="CARRIER"/>
    <property type="match status" value="1"/>
</dbReference>
<evidence type="ECO:0000313" key="2">
    <source>
        <dbReference type="EMBL" id="MEC5384182.1"/>
    </source>
</evidence>
<dbReference type="NCBIfam" id="NF006617">
    <property type="entry name" value="PRK09184.1"/>
    <property type="match status" value="1"/>
</dbReference>
<dbReference type="InterPro" id="IPR009081">
    <property type="entry name" value="PP-bd_ACP"/>
</dbReference>
<keyword evidence="3" id="KW-1185">Reference proteome</keyword>
<feature type="domain" description="Carrier" evidence="1">
    <location>
        <begin position="8"/>
        <end position="91"/>
    </location>
</feature>
<protein>
    <submittedName>
        <fullName evidence="2">Phosphopantetheine-binding protein</fullName>
    </submittedName>
</protein>
<organism evidence="2 3">
    <name type="scientific">Uliginosibacterium silvisoli</name>
    <dbReference type="NCBI Taxonomy" id="3114758"/>
    <lineage>
        <taxon>Bacteria</taxon>
        <taxon>Pseudomonadati</taxon>
        <taxon>Pseudomonadota</taxon>
        <taxon>Betaproteobacteria</taxon>
        <taxon>Rhodocyclales</taxon>
        <taxon>Zoogloeaceae</taxon>
        <taxon>Uliginosibacterium</taxon>
    </lineage>
</organism>
<proteinExistence type="predicted"/>
<comment type="caution">
    <text evidence="2">The sequence shown here is derived from an EMBL/GenBank/DDBJ whole genome shotgun (WGS) entry which is preliminary data.</text>
</comment>
<dbReference type="SUPFAM" id="SSF47336">
    <property type="entry name" value="ACP-like"/>
    <property type="match status" value="1"/>
</dbReference>
<dbReference type="EMBL" id="JAYXHS010000001">
    <property type="protein sequence ID" value="MEC5384182.1"/>
    <property type="molecule type" value="Genomic_DNA"/>
</dbReference>